<dbReference type="Gene3D" id="3.50.80.20">
    <property type="entry name" value="D-Ala-D-Ala carboxypeptidase C, peptidase S13"/>
    <property type="match status" value="1"/>
</dbReference>
<reference evidence="4" key="2">
    <citation type="submission" date="2014-05" db="EMBL/GenBank/DDBJ databases">
        <title>Draft genome sequence of Virgibacillus massiliensis Vm-5.</title>
        <authorList>
            <person name="Khelaifia S."/>
            <person name="Croce O."/>
            <person name="Lagier J.C."/>
            <person name="Raoult D."/>
        </authorList>
    </citation>
    <scope>NUCLEOTIDE SEQUENCE [LARGE SCALE GENOMIC DNA]</scope>
    <source>
        <strain evidence="4">Vm-5</strain>
    </source>
</reference>
<organism evidence="3 4">
    <name type="scientific">Virgibacillus massiliensis</name>
    <dbReference type="NCBI Taxonomy" id="1462526"/>
    <lineage>
        <taxon>Bacteria</taxon>
        <taxon>Bacillati</taxon>
        <taxon>Bacillota</taxon>
        <taxon>Bacilli</taxon>
        <taxon>Bacillales</taxon>
        <taxon>Bacillaceae</taxon>
        <taxon>Virgibacillus</taxon>
    </lineage>
</organism>
<dbReference type="STRING" id="1462526.BN990_02644"/>
<evidence type="ECO:0000313" key="3">
    <source>
        <dbReference type="EMBL" id="CDQ40322.1"/>
    </source>
</evidence>
<dbReference type="Proteomes" id="UP000028875">
    <property type="component" value="Unassembled WGS sequence"/>
</dbReference>
<gene>
    <name evidence="3" type="primary">dacC_2</name>
    <name evidence="3" type="ORF">BN990_02644</name>
</gene>
<dbReference type="SUPFAM" id="SSF56601">
    <property type="entry name" value="beta-lactamase/transpeptidase-like"/>
    <property type="match status" value="1"/>
</dbReference>
<name>A0A024QDI5_9BACI</name>
<dbReference type="RefSeq" id="WP_038244610.1">
    <property type="nucleotide sequence ID" value="NZ_BNER01000004.1"/>
</dbReference>
<dbReference type="InterPro" id="IPR000667">
    <property type="entry name" value="Peptidase_S13"/>
</dbReference>
<dbReference type="OrthoDB" id="9802627at2"/>
<dbReference type="Gene3D" id="3.40.710.10">
    <property type="entry name" value="DD-peptidase/beta-lactamase superfamily"/>
    <property type="match status" value="2"/>
</dbReference>
<evidence type="ECO:0000313" key="4">
    <source>
        <dbReference type="Proteomes" id="UP000028875"/>
    </source>
</evidence>
<dbReference type="EMBL" id="CCDP010000001">
    <property type="protein sequence ID" value="CDQ40322.1"/>
    <property type="molecule type" value="Genomic_DNA"/>
</dbReference>
<dbReference type="PANTHER" id="PTHR30023">
    <property type="entry name" value="D-ALANYL-D-ALANINE CARBOXYPEPTIDASE"/>
    <property type="match status" value="1"/>
</dbReference>
<dbReference type="GO" id="GO:0004185">
    <property type="term" value="F:serine-type carboxypeptidase activity"/>
    <property type="evidence" value="ECO:0007669"/>
    <property type="project" value="InterPro"/>
</dbReference>
<dbReference type="Pfam" id="PF02113">
    <property type="entry name" value="Peptidase_S13"/>
    <property type="match status" value="1"/>
</dbReference>
<proteinExistence type="inferred from homology"/>
<reference evidence="3 4" key="1">
    <citation type="submission" date="2014-03" db="EMBL/GenBank/DDBJ databases">
        <authorList>
            <person name="Urmite Genomes U."/>
        </authorList>
    </citation>
    <scope>NUCLEOTIDE SEQUENCE [LARGE SCALE GENOMIC DNA]</scope>
    <source>
        <strain evidence="3 4">Vm-5</strain>
    </source>
</reference>
<evidence type="ECO:0000256" key="1">
    <source>
        <dbReference type="ARBA" id="ARBA00006096"/>
    </source>
</evidence>
<protein>
    <submittedName>
        <fullName evidence="3">D-alanyl-D-alanine carboxypeptidase DacC</fullName>
    </submittedName>
</protein>
<dbReference type="InterPro" id="IPR012338">
    <property type="entry name" value="Beta-lactam/transpept-like"/>
</dbReference>
<dbReference type="GO" id="GO:0006508">
    <property type="term" value="P:proteolysis"/>
    <property type="evidence" value="ECO:0007669"/>
    <property type="project" value="InterPro"/>
</dbReference>
<comment type="similarity">
    <text evidence="1">Belongs to the peptidase S13 family.</text>
</comment>
<dbReference type="PANTHER" id="PTHR30023:SF0">
    <property type="entry name" value="PENICILLIN-SENSITIVE CARBOXYPEPTIDASE A"/>
    <property type="match status" value="1"/>
</dbReference>
<accession>A0A024QDI5</accession>
<keyword evidence="4" id="KW-1185">Reference proteome</keyword>
<keyword evidence="3" id="KW-0121">Carboxypeptidase</keyword>
<sequence length="452" mass="50423">MKKSIDTYLKQSPKLAGAIVGVSIRRADTGETIYEHKADTRLRPASNMKLLTAAASLAVLGEAYRFSTEIRTDGIIKGGCLVGNVYLIGKGDPTLLPKDFAGFAAKLRAMGIQHISGKVIGDDTWYDSVRLSPDMIWSDETYYYGAQISALTASPDSDYHAGTIKVEIRPNKLGENPIITSSPESTYIEIDNKAVTVETNKKENIIFERQHGSNLITITGEIPDRHEGLKEWVSVWEPTGYAIDLFKQALTKHHITYSGGWEIAKVPTNTKLLHFCYSIPLSKLMVPFMKHSNNTIGEILIKEMGKQVYGEGSWEKGLNVLEKQLVNFGMETKGLMLRDGSGISHMNLIPANQISWLLYVIQKKEWFSTYFHALPVAGESERDIGGTLQHRMHGLPVQAKTGSLYTISTLSGYAEKANKEKIVFSIMFNNLLDEEEGKRMENQLLDMMIHSE</sequence>
<dbReference type="AlphaFoldDB" id="A0A024QDI5"/>
<dbReference type="eggNOG" id="COG2027">
    <property type="taxonomic scope" value="Bacteria"/>
</dbReference>
<dbReference type="PRINTS" id="PR00922">
    <property type="entry name" value="DADACBPTASE3"/>
</dbReference>
<keyword evidence="2" id="KW-0378">Hydrolase</keyword>
<evidence type="ECO:0000256" key="2">
    <source>
        <dbReference type="ARBA" id="ARBA00022801"/>
    </source>
</evidence>
<dbReference type="GO" id="GO:0000270">
    <property type="term" value="P:peptidoglycan metabolic process"/>
    <property type="evidence" value="ECO:0007669"/>
    <property type="project" value="TreeGrafter"/>
</dbReference>
<comment type="caution">
    <text evidence="3">The sequence shown here is derived from an EMBL/GenBank/DDBJ whole genome shotgun (WGS) entry which is preliminary data.</text>
</comment>
<keyword evidence="3" id="KW-0645">Protease</keyword>
<dbReference type="NCBIfam" id="TIGR00666">
    <property type="entry name" value="PBP4"/>
    <property type="match status" value="1"/>
</dbReference>